<evidence type="ECO:0000313" key="1">
    <source>
        <dbReference type="EMBL" id="KAK3044868.1"/>
    </source>
</evidence>
<dbReference type="Proteomes" id="UP001186974">
    <property type="component" value="Unassembled WGS sequence"/>
</dbReference>
<reference evidence="1" key="1">
    <citation type="submission" date="2024-09" db="EMBL/GenBank/DDBJ databases">
        <title>Black Yeasts Isolated from many extreme environments.</title>
        <authorList>
            <person name="Coleine C."/>
            <person name="Stajich J.E."/>
            <person name="Selbmann L."/>
        </authorList>
    </citation>
    <scope>NUCLEOTIDE SEQUENCE</scope>
    <source>
        <strain evidence="1">CCFEE 5737</strain>
    </source>
</reference>
<accession>A0ACC3CUS6</accession>
<gene>
    <name evidence="1" type="ORF">LTS18_000143</name>
</gene>
<keyword evidence="2" id="KW-1185">Reference proteome</keyword>
<evidence type="ECO:0000313" key="2">
    <source>
        <dbReference type="Proteomes" id="UP001186974"/>
    </source>
</evidence>
<organism evidence="1 2">
    <name type="scientific">Coniosporium uncinatum</name>
    <dbReference type="NCBI Taxonomy" id="93489"/>
    <lineage>
        <taxon>Eukaryota</taxon>
        <taxon>Fungi</taxon>
        <taxon>Dikarya</taxon>
        <taxon>Ascomycota</taxon>
        <taxon>Pezizomycotina</taxon>
        <taxon>Dothideomycetes</taxon>
        <taxon>Dothideomycetes incertae sedis</taxon>
        <taxon>Coniosporium</taxon>
    </lineage>
</organism>
<comment type="caution">
    <text evidence="1">The sequence shown here is derived from an EMBL/GenBank/DDBJ whole genome shotgun (WGS) entry which is preliminary data.</text>
</comment>
<proteinExistence type="predicted"/>
<feature type="non-terminal residue" evidence="1">
    <location>
        <position position="118"/>
    </location>
</feature>
<dbReference type="EMBL" id="JAWDJW010011346">
    <property type="protein sequence ID" value="KAK3044868.1"/>
    <property type="molecule type" value="Genomic_DNA"/>
</dbReference>
<name>A0ACC3CUS6_9PEZI</name>
<sequence length="118" mass="12186">MARKRFRVNGALDHLLDDTTDEPNLLQQVQQGDLAPLPIPGTKTSVDQDFLGNLDVSLPAPGDSGCFGGRSILSNTGMGFEPLQQGYLAAPATPQIQFGHGQGHSSGAPSMGGICPGG</sequence>
<protein>
    <submittedName>
        <fullName evidence="1">Uncharacterized protein</fullName>
    </submittedName>
</protein>